<dbReference type="PANTHER" id="PTHR43236:SF1">
    <property type="entry name" value="BLL7220 PROTEIN"/>
    <property type="match status" value="1"/>
</dbReference>
<reference evidence="3" key="1">
    <citation type="submission" date="2020-10" db="EMBL/GenBank/DDBJ databases">
        <authorList>
            <person name="Gilroy R."/>
        </authorList>
    </citation>
    <scope>NUCLEOTIDE SEQUENCE</scope>
    <source>
        <strain evidence="3">10669</strain>
    </source>
</reference>
<dbReference type="Gene3D" id="1.10.260.40">
    <property type="entry name" value="lambda repressor-like DNA-binding domains"/>
    <property type="match status" value="1"/>
</dbReference>
<dbReference type="Proteomes" id="UP000886812">
    <property type="component" value="Unassembled WGS sequence"/>
</dbReference>
<evidence type="ECO:0000313" key="4">
    <source>
        <dbReference type="Proteomes" id="UP000886812"/>
    </source>
</evidence>
<proteinExistence type="inferred from homology"/>
<dbReference type="AlphaFoldDB" id="A0A9D1NL09"/>
<dbReference type="PANTHER" id="PTHR43236">
    <property type="entry name" value="ANTITOXIN HIGA1"/>
    <property type="match status" value="1"/>
</dbReference>
<comment type="similarity">
    <text evidence="1">Belongs to the short-chain fatty acyl-CoA assimilation regulator (ScfR) family.</text>
</comment>
<dbReference type="InterPro" id="IPR052345">
    <property type="entry name" value="Rad_response_metalloprotease"/>
</dbReference>
<comment type="caution">
    <text evidence="3">The sequence shown here is derived from an EMBL/GenBank/DDBJ whole genome shotgun (WGS) entry which is preliminary data.</text>
</comment>
<dbReference type="EMBL" id="DVOG01000119">
    <property type="protein sequence ID" value="HIV04398.1"/>
    <property type="molecule type" value="Genomic_DNA"/>
</dbReference>
<dbReference type="GO" id="GO:0003677">
    <property type="term" value="F:DNA binding"/>
    <property type="evidence" value="ECO:0007669"/>
    <property type="project" value="InterPro"/>
</dbReference>
<dbReference type="InterPro" id="IPR010359">
    <property type="entry name" value="IrrE_HExxH"/>
</dbReference>
<feature type="domain" description="HTH cro/C1-type" evidence="2">
    <location>
        <begin position="12"/>
        <end position="66"/>
    </location>
</feature>
<dbReference type="SUPFAM" id="SSF47413">
    <property type="entry name" value="lambda repressor-like DNA-binding domains"/>
    <property type="match status" value="1"/>
</dbReference>
<name>A0A9D1NL09_9BACT</name>
<dbReference type="Pfam" id="PF06114">
    <property type="entry name" value="Peptidase_M78"/>
    <property type="match status" value="1"/>
</dbReference>
<dbReference type="InterPro" id="IPR001387">
    <property type="entry name" value="Cro/C1-type_HTH"/>
</dbReference>
<sequence length="350" mass="40005">MQPATDIFPVRFRQARAIARRSLRELASDLHVSHTLLNRYETGAAKPVASMLLKIADALGVAPDFFFRREQPALQEIRFRKKSALGAREKRSIEERAKDFFSRYLEIEQIAAHETPPFPRFEASRERSPEAWAQRLREDWHLGDDPIPNLQQLLENKGVKIFEIDTDNEKFDGFSAVCGDAAFLVIASWLKKDLPRKRMTLAHELGHLLVAQDASFSEEEHEAFADAFASAFLMPRDTFSKMFGWRRSRVSLSELLPVKAYFGVSIAALMYRARVLELISESSFRQFCIVRNKLGWRKKEPDCYRGEESSSRFERLVKKSVQEAEISESKGAALLGVPLAKLRKELANAV</sequence>
<accession>A0A9D1NL09</accession>
<dbReference type="SMART" id="SM00530">
    <property type="entry name" value="HTH_XRE"/>
    <property type="match status" value="1"/>
</dbReference>
<gene>
    <name evidence="3" type="ORF">IAC75_04520</name>
</gene>
<organism evidence="3 4">
    <name type="scientific">Candidatus Spyradosoma merdigallinarum</name>
    <dbReference type="NCBI Taxonomy" id="2840950"/>
    <lineage>
        <taxon>Bacteria</taxon>
        <taxon>Pseudomonadati</taxon>
        <taxon>Verrucomicrobiota</taxon>
        <taxon>Opitutia</taxon>
        <taxon>Opitutia incertae sedis</taxon>
        <taxon>Candidatus Spyradosoma</taxon>
    </lineage>
</organism>
<dbReference type="Pfam" id="PF13560">
    <property type="entry name" value="HTH_31"/>
    <property type="match status" value="1"/>
</dbReference>
<evidence type="ECO:0000256" key="1">
    <source>
        <dbReference type="ARBA" id="ARBA00007227"/>
    </source>
</evidence>
<dbReference type="PROSITE" id="PS50943">
    <property type="entry name" value="HTH_CROC1"/>
    <property type="match status" value="1"/>
</dbReference>
<protein>
    <submittedName>
        <fullName evidence="3">ImmA/IrrE family metallo-endopeptidase</fullName>
    </submittedName>
</protein>
<dbReference type="CDD" id="cd00093">
    <property type="entry name" value="HTH_XRE"/>
    <property type="match status" value="1"/>
</dbReference>
<dbReference type="InterPro" id="IPR010982">
    <property type="entry name" value="Lambda_DNA-bd_dom_sf"/>
</dbReference>
<dbReference type="Gene3D" id="1.10.10.2910">
    <property type="match status" value="1"/>
</dbReference>
<evidence type="ECO:0000313" key="3">
    <source>
        <dbReference type="EMBL" id="HIV04398.1"/>
    </source>
</evidence>
<reference evidence="3" key="2">
    <citation type="journal article" date="2021" name="PeerJ">
        <title>Extensive microbial diversity within the chicken gut microbiome revealed by metagenomics and culture.</title>
        <authorList>
            <person name="Gilroy R."/>
            <person name="Ravi A."/>
            <person name="Getino M."/>
            <person name="Pursley I."/>
            <person name="Horton D.L."/>
            <person name="Alikhan N.F."/>
            <person name="Baker D."/>
            <person name="Gharbi K."/>
            <person name="Hall N."/>
            <person name="Watson M."/>
            <person name="Adriaenssens E.M."/>
            <person name="Foster-Nyarko E."/>
            <person name="Jarju S."/>
            <person name="Secka A."/>
            <person name="Antonio M."/>
            <person name="Oren A."/>
            <person name="Chaudhuri R.R."/>
            <person name="La Ragione R."/>
            <person name="Hildebrand F."/>
            <person name="Pallen M.J."/>
        </authorList>
    </citation>
    <scope>NUCLEOTIDE SEQUENCE</scope>
    <source>
        <strain evidence="3">10669</strain>
    </source>
</reference>
<evidence type="ECO:0000259" key="2">
    <source>
        <dbReference type="PROSITE" id="PS50943"/>
    </source>
</evidence>